<keyword evidence="2" id="KW-1185">Reference proteome</keyword>
<name>A0A6J5Y8B7_PRUAR</name>
<evidence type="ECO:0000313" key="1">
    <source>
        <dbReference type="EMBL" id="CAB4320185.1"/>
    </source>
</evidence>
<gene>
    <name evidence="1" type="ORF">ORAREDHAP_LOCUS48803</name>
</gene>
<dbReference type="Proteomes" id="UP000507245">
    <property type="component" value="Unassembled WGS sequence"/>
</dbReference>
<organism evidence="1 2">
    <name type="scientific">Prunus armeniaca</name>
    <name type="common">Apricot</name>
    <name type="synonym">Armeniaca vulgaris</name>
    <dbReference type="NCBI Taxonomy" id="36596"/>
    <lineage>
        <taxon>Eukaryota</taxon>
        <taxon>Viridiplantae</taxon>
        <taxon>Streptophyta</taxon>
        <taxon>Embryophyta</taxon>
        <taxon>Tracheophyta</taxon>
        <taxon>Spermatophyta</taxon>
        <taxon>Magnoliopsida</taxon>
        <taxon>eudicotyledons</taxon>
        <taxon>Gunneridae</taxon>
        <taxon>Pentapetalae</taxon>
        <taxon>rosids</taxon>
        <taxon>fabids</taxon>
        <taxon>Rosales</taxon>
        <taxon>Rosaceae</taxon>
        <taxon>Amygdaloideae</taxon>
        <taxon>Amygdaleae</taxon>
        <taxon>Prunus</taxon>
    </lineage>
</organism>
<dbReference type="AlphaFoldDB" id="A0A6J5Y8B7"/>
<reference evidence="2" key="1">
    <citation type="journal article" date="2020" name="Genome Biol.">
        <title>Gamete binning: chromosome-level and haplotype-resolved genome assembly enabled by high-throughput single-cell sequencing of gamete genomes.</title>
        <authorList>
            <person name="Campoy J.A."/>
            <person name="Sun H."/>
            <person name="Goel M."/>
            <person name="Jiao W.-B."/>
            <person name="Folz-Donahue K."/>
            <person name="Wang N."/>
            <person name="Rubio M."/>
            <person name="Liu C."/>
            <person name="Kukat C."/>
            <person name="Ruiz D."/>
            <person name="Huettel B."/>
            <person name="Schneeberger K."/>
        </authorList>
    </citation>
    <scope>NUCLEOTIDE SEQUENCE [LARGE SCALE GENOMIC DNA]</scope>
    <source>
        <strain evidence="2">cv. Rojo Pasion</strain>
    </source>
</reference>
<evidence type="ECO:0000313" key="2">
    <source>
        <dbReference type="Proteomes" id="UP000507245"/>
    </source>
</evidence>
<protein>
    <submittedName>
        <fullName evidence="1">Uncharacterized protein</fullName>
    </submittedName>
</protein>
<accession>A0A6J5Y8B7</accession>
<sequence length="92" mass="8796">MSDAGVVVAGGGERNGIEGIVVGILIGSPDGKFGNGGSAILGIAGTVGKLGSGGSCVAGLGRDGWLGCLASLAMWVVAMLGEEAKVAVLLQV</sequence>
<dbReference type="EMBL" id="CAEKKB010000008">
    <property type="protein sequence ID" value="CAB4320185.1"/>
    <property type="molecule type" value="Genomic_DNA"/>
</dbReference>
<proteinExistence type="predicted"/>